<feature type="region of interest" description="Disordered" evidence="8">
    <location>
        <begin position="206"/>
        <end position="250"/>
    </location>
</feature>
<evidence type="ECO:0000256" key="1">
    <source>
        <dbReference type="ARBA" id="ARBA00000077"/>
    </source>
</evidence>
<dbReference type="Gene3D" id="3.30.420.10">
    <property type="entry name" value="Ribonuclease H-like superfamily/Ribonuclease H"/>
    <property type="match status" value="1"/>
</dbReference>
<keyword evidence="5" id="KW-0479">Metal-binding</keyword>
<dbReference type="InterPro" id="IPR002156">
    <property type="entry name" value="RNaseH_domain"/>
</dbReference>
<dbReference type="InterPro" id="IPR012337">
    <property type="entry name" value="RNaseH-like_sf"/>
</dbReference>
<feature type="domain" description="RNase H type-1" evidence="9">
    <location>
        <begin position="255"/>
        <end position="410"/>
    </location>
</feature>
<keyword evidence="11" id="KW-1185">Reference proteome</keyword>
<dbReference type="EC" id="3.1.26.4" evidence="3"/>
<proteinExistence type="inferred from homology"/>
<dbReference type="GO" id="GO:0046872">
    <property type="term" value="F:metal ion binding"/>
    <property type="evidence" value="ECO:0007669"/>
    <property type="project" value="UniProtKB-KW"/>
</dbReference>
<organism evidence="10 11">
    <name type="scientific">Colletotrichum godetiae</name>
    <dbReference type="NCBI Taxonomy" id="1209918"/>
    <lineage>
        <taxon>Eukaryota</taxon>
        <taxon>Fungi</taxon>
        <taxon>Dikarya</taxon>
        <taxon>Ascomycota</taxon>
        <taxon>Pezizomycotina</taxon>
        <taxon>Sordariomycetes</taxon>
        <taxon>Hypocreomycetidae</taxon>
        <taxon>Glomerellales</taxon>
        <taxon>Glomerellaceae</taxon>
        <taxon>Colletotrichum</taxon>
        <taxon>Colletotrichum acutatum species complex</taxon>
    </lineage>
</organism>
<reference evidence="10" key="1">
    <citation type="submission" date="2021-06" db="EMBL/GenBank/DDBJ databases">
        <title>Comparative genomics, transcriptomics and evolutionary studies reveal genomic signatures of adaptation to plant cell wall in hemibiotrophic fungi.</title>
        <authorList>
            <consortium name="DOE Joint Genome Institute"/>
            <person name="Baroncelli R."/>
            <person name="Diaz J.F."/>
            <person name="Benocci T."/>
            <person name="Peng M."/>
            <person name="Battaglia E."/>
            <person name="Haridas S."/>
            <person name="Andreopoulos W."/>
            <person name="Labutti K."/>
            <person name="Pangilinan J."/>
            <person name="Floch G.L."/>
            <person name="Makela M.R."/>
            <person name="Henrissat B."/>
            <person name="Grigoriev I.V."/>
            <person name="Crouch J.A."/>
            <person name="De Vries R.P."/>
            <person name="Sukno S.A."/>
            <person name="Thon M.R."/>
        </authorList>
    </citation>
    <scope>NUCLEOTIDE SEQUENCE</scope>
    <source>
        <strain evidence="10">CBS 193.32</strain>
    </source>
</reference>
<dbReference type="Pfam" id="PF00075">
    <property type="entry name" value="RNase_H"/>
    <property type="match status" value="1"/>
</dbReference>
<dbReference type="InterPro" id="IPR050092">
    <property type="entry name" value="RNase_H"/>
</dbReference>
<dbReference type="InterPro" id="IPR009027">
    <property type="entry name" value="Ribosomal_bL9/RNase_H1_N"/>
</dbReference>
<comment type="similarity">
    <text evidence="2">Belongs to the RNase H family.</text>
</comment>
<dbReference type="GO" id="GO:0004523">
    <property type="term" value="F:RNA-DNA hybrid ribonuclease activity"/>
    <property type="evidence" value="ECO:0007669"/>
    <property type="project" value="UniProtKB-EC"/>
</dbReference>
<evidence type="ECO:0000259" key="9">
    <source>
        <dbReference type="PROSITE" id="PS50879"/>
    </source>
</evidence>
<evidence type="ECO:0000256" key="4">
    <source>
        <dbReference type="ARBA" id="ARBA00022722"/>
    </source>
</evidence>
<dbReference type="AlphaFoldDB" id="A0AAJ0F0I6"/>
<dbReference type="InterPro" id="IPR011320">
    <property type="entry name" value="RNase_H1_N"/>
</dbReference>
<dbReference type="GO" id="GO:0003676">
    <property type="term" value="F:nucleic acid binding"/>
    <property type="evidence" value="ECO:0007669"/>
    <property type="project" value="InterPro"/>
</dbReference>
<feature type="compositionally biased region" description="Acidic residues" evidence="8">
    <location>
        <begin position="235"/>
        <end position="250"/>
    </location>
</feature>
<feature type="compositionally biased region" description="Low complexity" evidence="8">
    <location>
        <begin position="217"/>
        <end position="226"/>
    </location>
</feature>
<dbReference type="GeneID" id="85456575"/>
<evidence type="ECO:0000256" key="2">
    <source>
        <dbReference type="ARBA" id="ARBA00005300"/>
    </source>
</evidence>
<dbReference type="Proteomes" id="UP001224890">
    <property type="component" value="Unassembled WGS sequence"/>
</dbReference>
<dbReference type="Pfam" id="PF01693">
    <property type="entry name" value="Cauli_VI"/>
    <property type="match status" value="1"/>
</dbReference>
<evidence type="ECO:0000256" key="3">
    <source>
        <dbReference type="ARBA" id="ARBA00012180"/>
    </source>
</evidence>
<accession>A0AAJ0F0I6</accession>
<dbReference type="CDD" id="cd09280">
    <property type="entry name" value="RNase_HI_eukaryote_like"/>
    <property type="match status" value="1"/>
</dbReference>
<evidence type="ECO:0000256" key="5">
    <source>
        <dbReference type="ARBA" id="ARBA00022723"/>
    </source>
</evidence>
<dbReference type="InterPro" id="IPR037056">
    <property type="entry name" value="RNase_H1_N_sf"/>
</dbReference>
<comment type="caution">
    <text evidence="10">The sequence shown here is derived from an EMBL/GenBank/DDBJ whole genome shotgun (WGS) entry which is preliminary data.</text>
</comment>
<keyword evidence="7" id="KW-0378">Hydrolase</keyword>
<dbReference type="GO" id="GO:0043137">
    <property type="term" value="P:DNA replication, removal of RNA primer"/>
    <property type="evidence" value="ECO:0007669"/>
    <property type="project" value="TreeGrafter"/>
</dbReference>
<gene>
    <name evidence="10" type="ORF">BDP55DRAFT_629658</name>
</gene>
<dbReference type="EMBL" id="JAHMHR010000011">
    <property type="protein sequence ID" value="KAK1688558.1"/>
    <property type="molecule type" value="Genomic_DNA"/>
</dbReference>
<dbReference type="SUPFAM" id="SSF55658">
    <property type="entry name" value="L9 N-domain-like"/>
    <property type="match status" value="1"/>
</dbReference>
<evidence type="ECO:0000256" key="8">
    <source>
        <dbReference type="SAM" id="MobiDB-lite"/>
    </source>
</evidence>
<dbReference type="SUPFAM" id="SSF53098">
    <property type="entry name" value="Ribonuclease H-like"/>
    <property type="match status" value="1"/>
</dbReference>
<sequence length="422" mass="47187">MRSRLQAFWTKAVDELHPRASSSRRLLPSALLRRRSATFWRGRPDDIRDKYRNTLQLLASFLNERVDMPADKSRKRKADKDLQRYYAVRVGTRPCPCDLLEIFLEIFLANPTDRGCLLDKSFFTREEAQAFVEGKFVPTPAGPPRYYAVARGNFTGIFVDDWDTVRLAIKDAKGPKYKKFDTYAGALEFIREWGNEETIAGAETGAQNQGIRIPPRKLATSSSTKATKVKKETNDGMEEETQEDTDDDDDAKQEILNLPQIFTDGASAGNGTPSARAGVGVYFGPNDARNVSEPLEGALQTNQRAELAAVLRALECTSVTQDVQIWTDSKYTRNCATRYIEKWVTNGWRTGSGKPVKNQDLIRAIVEHLNRREAAGTITSINWVKGHTKKLSKTAVGNRAADELATAGARGILPAKSRRKLK</sequence>
<dbReference type="InterPro" id="IPR036397">
    <property type="entry name" value="RNaseH_sf"/>
</dbReference>
<dbReference type="RefSeq" id="XP_060432253.1">
    <property type="nucleotide sequence ID" value="XM_060572049.1"/>
</dbReference>
<evidence type="ECO:0000256" key="7">
    <source>
        <dbReference type="ARBA" id="ARBA00022801"/>
    </source>
</evidence>
<name>A0AAJ0F0I6_9PEZI</name>
<evidence type="ECO:0000313" key="10">
    <source>
        <dbReference type="EMBL" id="KAK1688558.1"/>
    </source>
</evidence>
<keyword evidence="4" id="KW-0540">Nuclease</keyword>
<dbReference type="PANTHER" id="PTHR10642">
    <property type="entry name" value="RIBONUCLEASE H1"/>
    <property type="match status" value="1"/>
</dbReference>
<comment type="catalytic activity">
    <reaction evidence="1">
        <text>Endonucleolytic cleavage to 5'-phosphomonoester.</text>
        <dbReference type="EC" id="3.1.26.4"/>
    </reaction>
</comment>
<dbReference type="PANTHER" id="PTHR10642:SF26">
    <property type="entry name" value="RIBONUCLEASE H1"/>
    <property type="match status" value="1"/>
</dbReference>
<evidence type="ECO:0000313" key="11">
    <source>
        <dbReference type="Proteomes" id="UP001224890"/>
    </source>
</evidence>
<keyword evidence="6" id="KW-0255">Endonuclease</keyword>
<evidence type="ECO:0000256" key="6">
    <source>
        <dbReference type="ARBA" id="ARBA00022759"/>
    </source>
</evidence>
<dbReference type="Gene3D" id="3.40.970.10">
    <property type="entry name" value="Ribonuclease H1, N-terminal domain"/>
    <property type="match status" value="1"/>
</dbReference>
<dbReference type="PROSITE" id="PS50879">
    <property type="entry name" value="RNASE_H_1"/>
    <property type="match status" value="1"/>
</dbReference>
<protein>
    <recommendedName>
        <fullName evidence="3">ribonuclease H</fullName>
        <ecNumber evidence="3">3.1.26.4</ecNumber>
    </recommendedName>
</protein>